<evidence type="ECO:0000256" key="4">
    <source>
        <dbReference type="ARBA" id="ARBA00022989"/>
    </source>
</evidence>
<feature type="transmembrane region" description="Helical" evidence="6">
    <location>
        <begin position="333"/>
        <end position="353"/>
    </location>
</feature>
<keyword evidence="4 6" id="KW-1133">Transmembrane helix</keyword>
<feature type="transmembrane region" description="Helical" evidence="6">
    <location>
        <begin position="20"/>
        <end position="41"/>
    </location>
</feature>
<dbReference type="InterPro" id="IPR050833">
    <property type="entry name" value="Poly_Biosynth_Transport"/>
</dbReference>
<feature type="transmembrane region" description="Helical" evidence="6">
    <location>
        <begin position="53"/>
        <end position="75"/>
    </location>
</feature>
<keyword evidence="8" id="KW-1185">Reference proteome</keyword>
<name>A0ABR7E3F1_9BACT</name>
<accession>A0ABR7E3F1</accession>
<dbReference type="EMBL" id="JACOOI010000012">
    <property type="protein sequence ID" value="MBC5643684.1"/>
    <property type="molecule type" value="Genomic_DNA"/>
</dbReference>
<feature type="transmembrane region" description="Helical" evidence="6">
    <location>
        <begin position="96"/>
        <end position="118"/>
    </location>
</feature>
<feature type="transmembrane region" description="Helical" evidence="6">
    <location>
        <begin position="157"/>
        <end position="174"/>
    </location>
</feature>
<evidence type="ECO:0000313" key="7">
    <source>
        <dbReference type="EMBL" id="MBC5643684.1"/>
    </source>
</evidence>
<feature type="transmembrane region" description="Helical" evidence="6">
    <location>
        <begin position="360"/>
        <end position="379"/>
    </location>
</feature>
<feature type="transmembrane region" description="Helical" evidence="6">
    <location>
        <begin position="296"/>
        <end position="321"/>
    </location>
</feature>
<reference evidence="7 8" key="1">
    <citation type="submission" date="2020-08" db="EMBL/GenBank/DDBJ databases">
        <title>Genome public.</title>
        <authorList>
            <person name="Liu C."/>
            <person name="Sun Q."/>
        </authorList>
    </citation>
    <scope>NUCLEOTIDE SEQUENCE [LARGE SCALE GENOMIC DNA]</scope>
    <source>
        <strain evidence="7 8">BX2</strain>
    </source>
</reference>
<evidence type="ECO:0000256" key="2">
    <source>
        <dbReference type="ARBA" id="ARBA00022475"/>
    </source>
</evidence>
<comment type="subcellular location">
    <subcellularLocation>
        <location evidence="1">Cell membrane</location>
        <topology evidence="1">Multi-pass membrane protein</topology>
    </subcellularLocation>
</comment>
<evidence type="ECO:0000256" key="5">
    <source>
        <dbReference type="ARBA" id="ARBA00023136"/>
    </source>
</evidence>
<evidence type="ECO:0000256" key="3">
    <source>
        <dbReference type="ARBA" id="ARBA00022692"/>
    </source>
</evidence>
<feature type="transmembrane region" description="Helical" evidence="6">
    <location>
        <begin position="124"/>
        <end position="145"/>
    </location>
</feature>
<proteinExistence type="predicted"/>
<dbReference type="InterPro" id="IPR002797">
    <property type="entry name" value="Polysacc_synth"/>
</dbReference>
<dbReference type="RefSeq" id="WP_186959639.1">
    <property type="nucleotide sequence ID" value="NZ_JACOOI010000012.1"/>
</dbReference>
<keyword evidence="3 6" id="KW-0812">Transmembrane</keyword>
<dbReference type="PANTHER" id="PTHR30250">
    <property type="entry name" value="PST FAMILY PREDICTED COLANIC ACID TRANSPORTER"/>
    <property type="match status" value="1"/>
</dbReference>
<feature type="transmembrane region" description="Helical" evidence="6">
    <location>
        <begin position="385"/>
        <end position="406"/>
    </location>
</feature>
<dbReference type="PANTHER" id="PTHR30250:SF11">
    <property type="entry name" value="O-ANTIGEN TRANSPORTER-RELATED"/>
    <property type="match status" value="1"/>
</dbReference>
<dbReference type="Pfam" id="PF01943">
    <property type="entry name" value="Polysacc_synt"/>
    <property type="match status" value="1"/>
</dbReference>
<protein>
    <submittedName>
        <fullName evidence="7">Oligosaccharide flippase family protein</fullName>
    </submittedName>
</protein>
<evidence type="ECO:0000256" key="1">
    <source>
        <dbReference type="ARBA" id="ARBA00004651"/>
    </source>
</evidence>
<organism evidence="7 8">
    <name type="scientific">Parabacteroides segnis</name>
    <dbReference type="NCBI Taxonomy" id="2763058"/>
    <lineage>
        <taxon>Bacteria</taxon>
        <taxon>Pseudomonadati</taxon>
        <taxon>Bacteroidota</taxon>
        <taxon>Bacteroidia</taxon>
        <taxon>Bacteroidales</taxon>
        <taxon>Tannerellaceae</taxon>
        <taxon>Parabacteroides</taxon>
    </lineage>
</organism>
<sequence length="418" mass="48336">MKQIREIRNSKAGKTLFANFAYLSLLQIANYVFPLLTLPYVVRIVGVENYGYISFSLAVVMWFTTIVDFGFNYTATRDVARSKDDLDEVSKIFSNVFWVRIILLLICVIPFSVLVYAIPMLYNMRIVLFTTVLLLPGYIMFPTWLFQGLEKMKYITILNILAKSVFTFSIFIFLQKSEQYYFQPLFNSIGYMIAGIVSFIIIIWKWRIKLLKPNIVGIKQTVSGSFDIFINQLFPNLYNSFSVLFLGTVHGTISNGIYDAGVKLANIVLQLFNLISRTFFPFLSRKIEYHSLYAKWLMFLILILSILLFVFSPILIDLIFSNKFKDANVVSKIMSISIFFLVLSEVYGTNYLILIGKEKLLRNITLISSIIGFILSIPLVYYLDYVGVAITVFVVRFLLGIFSFYYSRKIYKYEVSNS</sequence>
<keyword evidence="5 6" id="KW-0472">Membrane</keyword>
<gene>
    <name evidence="7" type="ORF">H8S77_12385</name>
</gene>
<feature type="transmembrane region" description="Helical" evidence="6">
    <location>
        <begin position="180"/>
        <end position="204"/>
    </location>
</feature>
<dbReference type="Proteomes" id="UP000644010">
    <property type="component" value="Unassembled WGS sequence"/>
</dbReference>
<keyword evidence="2" id="KW-1003">Cell membrane</keyword>
<evidence type="ECO:0000256" key="6">
    <source>
        <dbReference type="SAM" id="Phobius"/>
    </source>
</evidence>
<comment type="caution">
    <text evidence="7">The sequence shown here is derived from an EMBL/GenBank/DDBJ whole genome shotgun (WGS) entry which is preliminary data.</text>
</comment>
<evidence type="ECO:0000313" key="8">
    <source>
        <dbReference type="Proteomes" id="UP000644010"/>
    </source>
</evidence>